<dbReference type="Pfam" id="PF00071">
    <property type="entry name" value="Ras"/>
    <property type="match status" value="1"/>
</dbReference>
<dbReference type="BRENDA" id="3.6.5.2">
    <property type="organism ID" value="7896"/>
</dbReference>
<dbReference type="InterPro" id="IPR005225">
    <property type="entry name" value="Small_GTP-bd"/>
</dbReference>
<accession>A1XKT9</accession>
<dbReference type="PROSITE" id="PS51419">
    <property type="entry name" value="RAB"/>
    <property type="match status" value="1"/>
</dbReference>
<dbReference type="GO" id="GO:0003924">
    <property type="term" value="F:GTPase activity"/>
    <property type="evidence" value="ECO:0007669"/>
    <property type="project" value="InterPro"/>
</dbReference>
<sequence length="195" mass="21594">MESPPDKVVLVGDVGVGKTTLFMRFRTGEFVENTAHNPRLGEFHKSWNKGSDKVSLTLFDTAGIERHMSTIPPTYFRWSKVIMLVYSLDDSDTFDSLTNWADNAIGARAGRSQSDVITVLVGNKLDLEDDRQVSPARARQYAENNDISEDMIFEVSALDGSGVQEMFDAVAVRVKPEGERKKPTNTNTKKGACCA</sequence>
<dbReference type="AlphaFoldDB" id="A1XKT9"/>
<dbReference type="SMART" id="SM00175">
    <property type="entry name" value="RAB"/>
    <property type="match status" value="1"/>
</dbReference>
<dbReference type="InterPro" id="IPR001806">
    <property type="entry name" value="Small_GTPase"/>
</dbReference>
<dbReference type="SMART" id="SM00173">
    <property type="entry name" value="RAS"/>
    <property type="match status" value="1"/>
</dbReference>
<dbReference type="NCBIfam" id="TIGR00231">
    <property type="entry name" value="small_GTP"/>
    <property type="match status" value="1"/>
</dbReference>
<dbReference type="EMBL" id="DQ414581">
    <property type="protein sequence ID" value="ABD65452.1"/>
    <property type="molecule type" value="Genomic_DNA"/>
</dbReference>
<dbReference type="InterPro" id="IPR027417">
    <property type="entry name" value="P-loop_NTPase"/>
</dbReference>
<evidence type="ECO:0000256" key="2">
    <source>
        <dbReference type="ARBA" id="ARBA00022741"/>
    </source>
</evidence>
<dbReference type="GO" id="GO:0005525">
    <property type="term" value="F:GTP binding"/>
    <property type="evidence" value="ECO:0007669"/>
    <property type="project" value="InterPro"/>
</dbReference>
<reference evidence="3" key="1">
    <citation type="journal article" date="2007" name="J. Mol. Evol.">
        <title>Ras-like small GTPases form a large family of proteins in the marine sponge Suberites domuncula.</title>
        <authorList>
            <person name="Cetkovic H."/>
            <person name="Mikoc A."/>
            <person name="Muller W.E."/>
            <person name="Gamulin V."/>
        </authorList>
    </citation>
    <scope>NUCLEOTIDE SEQUENCE</scope>
</reference>
<proteinExistence type="inferred from homology"/>
<comment type="similarity">
    <text evidence="1">Belongs to the small GTPase superfamily. Rab family.</text>
</comment>
<evidence type="ECO:0000256" key="1">
    <source>
        <dbReference type="ARBA" id="ARBA00006270"/>
    </source>
</evidence>
<protein>
    <submittedName>
        <fullName evidence="3">Rab-like6</fullName>
    </submittedName>
</protein>
<organism evidence="3">
    <name type="scientific">Suberites domuncula</name>
    <name type="common">Sponge</name>
    <dbReference type="NCBI Taxonomy" id="55567"/>
    <lineage>
        <taxon>Eukaryota</taxon>
        <taxon>Metazoa</taxon>
        <taxon>Porifera</taxon>
        <taxon>Demospongiae</taxon>
        <taxon>Heteroscleromorpha</taxon>
        <taxon>Suberitida</taxon>
        <taxon>Suberitidae</taxon>
        <taxon>Suberites</taxon>
    </lineage>
</organism>
<keyword evidence="2" id="KW-0547">Nucleotide-binding</keyword>
<evidence type="ECO:0000313" key="3">
    <source>
        <dbReference type="EMBL" id="ABD65452.1"/>
    </source>
</evidence>
<dbReference type="PANTHER" id="PTHR47978">
    <property type="match status" value="1"/>
</dbReference>
<dbReference type="Gene3D" id="3.40.50.300">
    <property type="entry name" value="P-loop containing nucleotide triphosphate hydrolases"/>
    <property type="match status" value="1"/>
</dbReference>
<dbReference type="SMART" id="SM00174">
    <property type="entry name" value="RHO"/>
    <property type="match status" value="1"/>
</dbReference>
<dbReference type="PROSITE" id="PS51421">
    <property type="entry name" value="RAS"/>
    <property type="match status" value="1"/>
</dbReference>
<name>A1XKT9_SUBDO</name>
<dbReference type="PRINTS" id="PR00449">
    <property type="entry name" value="RASTRNSFRMNG"/>
</dbReference>
<dbReference type="CDD" id="cd00154">
    <property type="entry name" value="Rab"/>
    <property type="match status" value="1"/>
</dbReference>
<dbReference type="SUPFAM" id="SSF52540">
    <property type="entry name" value="P-loop containing nucleoside triphosphate hydrolases"/>
    <property type="match status" value="1"/>
</dbReference>